<feature type="domain" description="Nucleoporin Nup133/Nup155-like C-terminal" evidence="9">
    <location>
        <begin position="873"/>
        <end position="1210"/>
    </location>
</feature>
<dbReference type="Gene3D" id="1.20.58.1380">
    <property type="match status" value="1"/>
</dbReference>
<evidence type="ECO:0000313" key="10">
    <source>
        <dbReference type="EMBL" id="KAG2182659.1"/>
    </source>
</evidence>
<name>A0A8H7Q086_9FUNG</name>
<evidence type="ECO:0000313" key="11">
    <source>
        <dbReference type="Proteomes" id="UP000612746"/>
    </source>
</evidence>
<dbReference type="GO" id="GO:0016973">
    <property type="term" value="P:poly(A)+ mRNA export from nucleus"/>
    <property type="evidence" value="ECO:0007669"/>
    <property type="project" value="TreeGrafter"/>
</dbReference>
<evidence type="ECO:0000256" key="7">
    <source>
        <dbReference type="ARBA" id="ARBA00023242"/>
    </source>
</evidence>
<proteinExistence type="inferred from homology"/>
<sequence>MFTATRSRNRTVSHEQQEEPQPRNPYDFTSIPETSRFIGTPSSDVFTAHVEWSKSCFQSVAGLEKLPEQAKNLCNASTTVSANDRSVSQGAVPTASFDPKAQLAAIADSTEIMVWKLGQGSAPSYLYKFDLPFRCSTPPRIHLFALKGTSRVEGYSLFSCSADGNLALWHSLSYHQGDSIQQQIPLKLGETITAISDFHEGRFVLGTSTGEIFITEIQYDGSISVASLRKRNSMLQRVGSWLTGGNALPLRTMLGVGNSPLIRGKNEEIMKVYMDPRPNRLHQSEAIVLSGQSILRCQIESSNRSKVGELKFNTVYDKILEQLKLKIGVNINEFGMLDFAIERSGKLVILVAFKEKNVIGYALVITSNVTNDHEADGDILMDDPFGGPRIEEIVKLEYTDDGLENPRPSLLLPNGGPIAIMHVGSSIIYRHMYASLVAEERIGLKNPNDNVLLLWRNAKENAWSRDDEPTARVQLLTSQAGLLELTVDINNFSELLTPESPNAESDSYNALMKVLTKSHLEQVVFYESKPNNPLTFPLQTTSIAYGTILAQSAVELSKEIVSGESTYLVPRLDLQEHLLTRVSALKSLLECIYRNGLSSQTGVNISPTLCTNFETMKAASALWSLITNYPDNAEVAYKVASAAIPALRTLDTGASDETKLRTYLKTKANTIPQLIVHIGNIVSAATHPLATDIGRVALQQVSNSIVLTVLKTVHEARLELENMYLGEDLARTESWTSNADIVHALKSIFFASIPLIQPASITTSNTMEYEEERQLSPQRQLSSILSKQATELADLLLRAAQLQHNVKQRHGRKGRKDRDASVLKELQSSVIAALNQIGQPEIAIQFAEEYLVFDKLIQVLNPTQSECALSQADYFAEKYGDSFVRLLFDWYITSGHEAELLQLSDQYNDQLSRYLEETHHLKLAWMHDLRLKNYDKAFQTLERIAESEPVLTKKKNLLSTAKLVFMASSEQVIPGSLEVFKAGPIQNIDRALKIISVQEVLLQEFNGLLEGQIHNSSEEKASAITDILCTKLTDNEWSNLKMIFKYLTGLILDGKMLTEEGLVDILTLRDNRPSQSNNYVTALKLYSNAKQSVLPAERSMAMLNTIWRRIYTNDRWDDINAFRQTCTDKQLAVQLRQTTAFRVFNRCRDQNIQDVVRPRQIQLGPVKWDIKIRFPSIITASNIESVAGDLRSEQFELAVFVEKCRLEDFVTEILLQVK</sequence>
<keyword evidence="7" id="KW-0539">Nucleus</keyword>
<dbReference type="Pfam" id="PF03177">
    <property type="entry name" value="Nucleoporin_C"/>
    <property type="match status" value="1"/>
</dbReference>
<dbReference type="AlphaFoldDB" id="A0A8H7Q086"/>
<evidence type="ECO:0000259" key="9">
    <source>
        <dbReference type="Pfam" id="PF03177"/>
    </source>
</evidence>
<reference evidence="10" key="1">
    <citation type="submission" date="2020-12" db="EMBL/GenBank/DDBJ databases">
        <title>Metabolic potential, ecology and presence of endohyphal bacteria is reflected in genomic diversity of Mucoromycotina.</title>
        <authorList>
            <person name="Muszewska A."/>
            <person name="Okrasinska A."/>
            <person name="Steczkiewicz K."/>
            <person name="Drgas O."/>
            <person name="Orlowska M."/>
            <person name="Perlinska-Lenart U."/>
            <person name="Aleksandrzak-Piekarczyk T."/>
            <person name="Szatraj K."/>
            <person name="Zielenkiewicz U."/>
            <person name="Pilsyk S."/>
            <person name="Malc E."/>
            <person name="Mieczkowski P."/>
            <person name="Kruszewska J.S."/>
            <person name="Biernat P."/>
            <person name="Pawlowska J."/>
        </authorList>
    </citation>
    <scope>NUCLEOTIDE SEQUENCE</scope>
    <source>
        <strain evidence="10">WA0000051536</strain>
    </source>
</reference>
<evidence type="ECO:0000256" key="2">
    <source>
        <dbReference type="ARBA" id="ARBA00005569"/>
    </source>
</evidence>
<dbReference type="GO" id="GO:0006606">
    <property type="term" value="P:protein import into nucleus"/>
    <property type="evidence" value="ECO:0007669"/>
    <property type="project" value="TreeGrafter"/>
</dbReference>
<evidence type="ECO:0000256" key="8">
    <source>
        <dbReference type="SAM" id="MobiDB-lite"/>
    </source>
</evidence>
<keyword evidence="3" id="KW-0813">Transport</keyword>
<evidence type="ECO:0000256" key="5">
    <source>
        <dbReference type="ARBA" id="ARBA00022927"/>
    </source>
</evidence>
<accession>A0A8H7Q086</accession>
<dbReference type="Proteomes" id="UP000612746">
    <property type="component" value="Unassembled WGS sequence"/>
</dbReference>
<organism evidence="10 11">
    <name type="scientific">Umbelopsis vinacea</name>
    <dbReference type="NCBI Taxonomy" id="44442"/>
    <lineage>
        <taxon>Eukaryota</taxon>
        <taxon>Fungi</taxon>
        <taxon>Fungi incertae sedis</taxon>
        <taxon>Mucoromycota</taxon>
        <taxon>Mucoromycotina</taxon>
        <taxon>Umbelopsidomycetes</taxon>
        <taxon>Umbelopsidales</taxon>
        <taxon>Umbelopsidaceae</taxon>
        <taxon>Umbelopsis</taxon>
    </lineage>
</organism>
<dbReference type="InterPro" id="IPR007187">
    <property type="entry name" value="Nucleoporin_Nup133/Nup155_C"/>
</dbReference>
<dbReference type="GO" id="GO:0000972">
    <property type="term" value="P:transcription-dependent tethering of RNA polymerase II gene DNA at nuclear periphery"/>
    <property type="evidence" value="ECO:0007669"/>
    <property type="project" value="TreeGrafter"/>
</dbReference>
<keyword evidence="4" id="KW-0509">mRNA transport</keyword>
<dbReference type="SUPFAM" id="SSF117289">
    <property type="entry name" value="Nucleoporin domain"/>
    <property type="match status" value="1"/>
</dbReference>
<dbReference type="PANTHER" id="PTHR13405">
    <property type="entry name" value="NUCLEAR PORE COMPLEX PROTEIN NUP133"/>
    <property type="match status" value="1"/>
</dbReference>
<feature type="region of interest" description="Disordered" evidence="8">
    <location>
        <begin position="1"/>
        <end position="31"/>
    </location>
</feature>
<dbReference type="EMBL" id="JAEPRA010000007">
    <property type="protein sequence ID" value="KAG2182659.1"/>
    <property type="molecule type" value="Genomic_DNA"/>
</dbReference>
<evidence type="ECO:0000256" key="3">
    <source>
        <dbReference type="ARBA" id="ARBA00022448"/>
    </source>
</evidence>
<keyword evidence="6" id="KW-0811">Translocation</keyword>
<comment type="subcellular location">
    <subcellularLocation>
        <location evidence="1">Nucleus envelope</location>
    </subcellularLocation>
</comment>
<dbReference type="InterPro" id="IPR037624">
    <property type="entry name" value="Nup133-like"/>
</dbReference>
<comment type="similarity">
    <text evidence="2">Belongs to the nucleoporin Nup133 family.</text>
</comment>
<dbReference type="InterPro" id="IPR015943">
    <property type="entry name" value="WD40/YVTN_repeat-like_dom_sf"/>
</dbReference>
<protein>
    <recommendedName>
        <fullName evidence="9">Nucleoporin Nup133/Nup155-like C-terminal domain-containing protein</fullName>
    </recommendedName>
</protein>
<evidence type="ECO:0000256" key="4">
    <source>
        <dbReference type="ARBA" id="ARBA00022816"/>
    </source>
</evidence>
<evidence type="ECO:0000256" key="1">
    <source>
        <dbReference type="ARBA" id="ARBA00004259"/>
    </source>
</evidence>
<feature type="compositionally biased region" description="Basic and acidic residues" evidence="8">
    <location>
        <begin position="12"/>
        <end position="21"/>
    </location>
</feature>
<dbReference type="GO" id="GO:0017056">
    <property type="term" value="F:structural constituent of nuclear pore"/>
    <property type="evidence" value="ECO:0007669"/>
    <property type="project" value="InterPro"/>
</dbReference>
<comment type="caution">
    <text evidence="10">The sequence shown here is derived from an EMBL/GenBank/DDBJ whole genome shotgun (WGS) entry which is preliminary data.</text>
</comment>
<evidence type="ECO:0000256" key="6">
    <source>
        <dbReference type="ARBA" id="ARBA00023010"/>
    </source>
</evidence>
<keyword evidence="5" id="KW-0653">Protein transport</keyword>
<dbReference type="GO" id="GO:0031080">
    <property type="term" value="C:nuclear pore outer ring"/>
    <property type="evidence" value="ECO:0007669"/>
    <property type="project" value="TreeGrafter"/>
</dbReference>
<keyword evidence="11" id="KW-1185">Reference proteome</keyword>
<dbReference type="OrthoDB" id="103454at2759"/>
<dbReference type="Gene3D" id="2.130.10.10">
    <property type="entry name" value="YVTN repeat-like/Quinoprotein amine dehydrogenase"/>
    <property type="match status" value="1"/>
</dbReference>
<dbReference type="PANTHER" id="PTHR13405:SF11">
    <property type="entry name" value="NUCLEAR PORE COMPLEX PROTEIN NUP133"/>
    <property type="match status" value="1"/>
</dbReference>
<gene>
    <name evidence="10" type="ORF">INT44_005638</name>
</gene>